<dbReference type="OrthoDB" id="20734at2759"/>
<dbReference type="AlphaFoldDB" id="A0A9C7Q038"/>
<dbReference type="InterPro" id="IPR018828">
    <property type="entry name" value="RRG7"/>
</dbReference>
<organism evidence="4 5">
    <name type="scientific">Galdieria partita</name>
    <dbReference type="NCBI Taxonomy" id="83374"/>
    <lineage>
        <taxon>Eukaryota</taxon>
        <taxon>Rhodophyta</taxon>
        <taxon>Bangiophyceae</taxon>
        <taxon>Galdieriales</taxon>
        <taxon>Galdieriaceae</taxon>
        <taxon>Galdieria</taxon>
    </lineage>
</organism>
<reference evidence="4" key="1">
    <citation type="journal article" date="2022" name="Proc. Natl. Acad. Sci. U.S.A.">
        <title>Life cycle and functional genomics of the unicellular red alga Galdieria for elucidating algal and plant evolution and industrial use.</title>
        <authorList>
            <person name="Hirooka S."/>
            <person name="Itabashi T."/>
            <person name="Ichinose T.M."/>
            <person name="Onuma R."/>
            <person name="Fujiwara T."/>
            <person name="Yamashita S."/>
            <person name="Jong L.W."/>
            <person name="Tomita R."/>
            <person name="Iwane A.H."/>
            <person name="Miyagishima S.Y."/>
        </authorList>
    </citation>
    <scope>NUCLEOTIDE SEQUENCE</scope>
    <source>
        <strain evidence="4">NBRC 102759</strain>
    </source>
</reference>
<dbReference type="GO" id="GO:0003677">
    <property type="term" value="F:DNA binding"/>
    <property type="evidence" value="ECO:0007669"/>
    <property type="project" value="InterPro"/>
</dbReference>
<dbReference type="PANTHER" id="PTHR28133:SF1">
    <property type="entry name" value="REQUIRED FOR RESPIRATORY GROWTH PROTEIN 7, MITOCHONDRIAL"/>
    <property type="match status" value="1"/>
</dbReference>
<name>A0A9C7Q038_9RHOD</name>
<feature type="domain" description="Restriction endonuclease type IV Mrr" evidence="3">
    <location>
        <begin position="14"/>
        <end position="119"/>
    </location>
</feature>
<dbReference type="Pfam" id="PF04471">
    <property type="entry name" value="Mrr_cat"/>
    <property type="match status" value="1"/>
</dbReference>
<dbReference type="SUPFAM" id="SSF52980">
    <property type="entry name" value="Restriction endonuclease-like"/>
    <property type="match status" value="1"/>
</dbReference>
<accession>A0A9C7Q038</accession>
<dbReference type="GO" id="GO:0009307">
    <property type="term" value="P:DNA restriction-modification system"/>
    <property type="evidence" value="ECO:0007669"/>
    <property type="project" value="InterPro"/>
</dbReference>
<dbReference type="InterPro" id="IPR011335">
    <property type="entry name" value="Restrct_endonuc-II-like"/>
</dbReference>
<dbReference type="EMBL" id="BQMJ01000047">
    <property type="protein sequence ID" value="GJQ13746.1"/>
    <property type="molecule type" value="Genomic_DNA"/>
</dbReference>
<comment type="caution">
    <text evidence="4">The sequence shown here is derived from an EMBL/GenBank/DDBJ whole genome shotgun (WGS) entry which is preliminary data.</text>
</comment>
<reference evidence="4" key="2">
    <citation type="submission" date="2022-01" db="EMBL/GenBank/DDBJ databases">
        <authorList>
            <person name="Hirooka S."/>
            <person name="Miyagishima S.Y."/>
        </authorList>
    </citation>
    <scope>NUCLEOTIDE SEQUENCE</scope>
    <source>
        <strain evidence="4">NBRC 102759</strain>
    </source>
</reference>
<dbReference type="InterPro" id="IPR007560">
    <property type="entry name" value="Restrct_endonuc_IV_Mrr"/>
</dbReference>
<dbReference type="GO" id="GO:0004519">
    <property type="term" value="F:endonuclease activity"/>
    <property type="evidence" value="ECO:0007669"/>
    <property type="project" value="InterPro"/>
</dbReference>
<keyword evidence="2" id="KW-0496">Mitochondrion</keyword>
<dbReference type="Proteomes" id="UP001061958">
    <property type="component" value="Unassembled WGS sequence"/>
</dbReference>
<evidence type="ECO:0000256" key="1">
    <source>
        <dbReference type="ARBA" id="ARBA00004173"/>
    </source>
</evidence>
<evidence type="ECO:0000313" key="5">
    <source>
        <dbReference type="Proteomes" id="UP001061958"/>
    </source>
</evidence>
<evidence type="ECO:0000256" key="2">
    <source>
        <dbReference type="ARBA" id="ARBA00023128"/>
    </source>
</evidence>
<evidence type="ECO:0000313" key="4">
    <source>
        <dbReference type="EMBL" id="GJQ13746.1"/>
    </source>
</evidence>
<evidence type="ECO:0000259" key="3">
    <source>
        <dbReference type="Pfam" id="PF04471"/>
    </source>
</evidence>
<dbReference type="InterPro" id="IPR011856">
    <property type="entry name" value="tRNA_endonuc-like_dom_sf"/>
</dbReference>
<sequence>MSSVRFLSSSGVAKGRAFEQVVLLYLLQNGFFLRSTGKAGDGGVDFRGTWNPNNSLNPIPVVGQCKALSEKVGVQVIRELEGTLCREEPGCLGVLVSEKGFSLVSRRSCYSSKFPIILVGFHPLLKGKISEFWYNDLVRSVVPNLRIGFSFIKKDSNVIRIVHLIDSELRTSSHN</sequence>
<keyword evidence="5" id="KW-1185">Reference proteome</keyword>
<protein>
    <recommendedName>
        <fullName evidence="3">Restriction endonuclease type IV Mrr domain-containing protein</fullName>
    </recommendedName>
</protein>
<dbReference type="GO" id="GO:0005739">
    <property type="term" value="C:mitochondrion"/>
    <property type="evidence" value="ECO:0007669"/>
    <property type="project" value="UniProtKB-SubCell"/>
</dbReference>
<dbReference type="PANTHER" id="PTHR28133">
    <property type="entry name" value="REQUIRED FOR RESPIRATORY GROWTH PROTEIN 7, MITOCHONDRIAL"/>
    <property type="match status" value="1"/>
</dbReference>
<proteinExistence type="predicted"/>
<dbReference type="Gene3D" id="3.40.1350.10">
    <property type="match status" value="1"/>
</dbReference>
<comment type="subcellular location">
    <subcellularLocation>
        <location evidence="1">Mitochondrion</location>
    </subcellularLocation>
</comment>
<gene>
    <name evidence="4" type="ORF">GpartN1_g5537.t1</name>
</gene>
<dbReference type="GO" id="GO:0006281">
    <property type="term" value="P:DNA repair"/>
    <property type="evidence" value="ECO:0007669"/>
    <property type="project" value="UniProtKB-ARBA"/>
</dbReference>